<organism evidence="1 2">
    <name type="scientific">Durusdinium trenchii</name>
    <dbReference type="NCBI Taxonomy" id="1381693"/>
    <lineage>
        <taxon>Eukaryota</taxon>
        <taxon>Sar</taxon>
        <taxon>Alveolata</taxon>
        <taxon>Dinophyceae</taxon>
        <taxon>Suessiales</taxon>
        <taxon>Symbiodiniaceae</taxon>
        <taxon>Durusdinium</taxon>
    </lineage>
</organism>
<comment type="caution">
    <text evidence="1">The sequence shown here is derived from an EMBL/GenBank/DDBJ whole genome shotgun (WGS) entry which is preliminary data.</text>
</comment>
<sequence length="73" mass="8354">MRECSRTIVVQNFANTKIQDNQVSENYSALYEKMSGRTAWELNFSDLVLYCIDYGLPYEPGLPLWQEGVETAG</sequence>
<dbReference type="Proteomes" id="UP001642484">
    <property type="component" value="Unassembled WGS sequence"/>
</dbReference>
<keyword evidence="2" id="KW-1185">Reference proteome</keyword>
<protein>
    <submittedName>
        <fullName evidence="1">Uncharacterized protein</fullName>
    </submittedName>
</protein>
<accession>A0ABP0NXD4</accession>
<dbReference type="EMBL" id="CAXAMN010022284">
    <property type="protein sequence ID" value="CAK9068028.1"/>
    <property type="molecule type" value="Genomic_DNA"/>
</dbReference>
<name>A0ABP0NXD4_9DINO</name>
<reference evidence="1 2" key="1">
    <citation type="submission" date="2024-02" db="EMBL/GenBank/DDBJ databases">
        <authorList>
            <person name="Chen Y."/>
            <person name="Shah S."/>
            <person name="Dougan E. K."/>
            <person name="Thang M."/>
            <person name="Chan C."/>
        </authorList>
    </citation>
    <scope>NUCLEOTIDE SEQUENCE [LARGE SCALE GENOMIC DNA]</scope>
</reference>
<evidence type="ECO:0000313" key="1">
    <source>
        <dbReference type="EMBL" id="CAK9068028.1"/>
    </source>
</evidence>
<gene>
    <name evidence="1" type="ORF">CCMP2556_LOCUS33408</name>
</gene>
<evidence type="ECO:0000313" key="2">
    <source>
        <dbReference type="Proteomes" id="UP001642484"/>
    </source>
</evidence>
<proteinExistence type="predicted"/>